<dbReference type="SUPFAM" id="SSF55048">
    <property type="entry name" value="Probable ACP-binding domain of malonyl-CoA ACP transacylase"/>
    <property type="match status" value="1"/>
</dbReference>
<accession>A0AAD5UJ18</accession>
<feature type="domain" description="Chitin-binding type-1" evidence="5">
    <location>
        <begin position="25"/>
        <end position="66"/>
    </location>
</feature>
<dbReference type="InterPro" id="IPR017853">
    <property type="entry name" value="GH"/>
</dbReference>
<evidence type="ECO:0000259" key="5">
    <source>
        <dbReference type="PROSITE" id="PS50941"/>
    </source>
</evidence>
<dbReference type="CDD" id="cd11618">
    <property type="entry name" value="ChtBD1_1"/>
    <property type="match status" value="1"/>
</dbReference>
<dbReference type="GO" id="GO:0008061">
    <property type="term" value="F:chitin binding"/>
    <property type="evidence" value="ECO:0007669"/>
    <property type="project" value="UniProtKB-UniRule"/>
</dbReference>
<evidence type="ECO:0008006" key="9">
    <source>
        <dbReference type="Google" id="ProtNLM"/>
    </source>
</evidence>
<dbReference type="SUPFAM" id="SSF51445">
    <property type="entry name" value="(Trans)glycosidases"/>
    <property type="match status" value="1"/>
</dbReference>
<dbReference type="InterPro" id="IPR014043">
    <property type="entry name" value="Acyl_transferase_dom"/>
</dbReference>
<dbReference type="Gene3D" id="3.30.60.10">
    <property type="entry name" value="Endochitinase-like"/>
    <property type="match status" value="1"/>
</dbReference>
<dbReference type="PROSITE" id="PS00026">
    <property type="entry name" value="CHIT_BIND_I_1"/>
    <property type="match status" value="1"/>
</dbReference>
<dbReference type="InterPro" id="IPR036861">
    <property type="entry name" value="Endochitinase-like_sf"/>
</dbReference>
<feature type="compositionally biased region" description="Low complexity" evidence="3">
    <location>
        <begin position="128"/>
        <end position="141"/>
    </location>
</feature>
<dbReference type="PANTHER" id="PTHR42976:SF1">
    <property type="entry name" value="GH18 DOMAIN-CONTAINING PROTEIN-RELATED"/>
    <property type="match status" value="1"/>
</dbReference>
<dbReference type="GO" id="GO:0016740">
    <property type="term" value="F:transferase activity"/>
    <property type="evidence" value="ECO:0007669"/>
    <property type="project" value="InterPro"/>
</dbReference>
<dbReference type="AlphaFoldDB" id="A0AAD5UJ18"/>
<dbReference type="PANTHER" id="PTHR42976">
    <property type="entry name" value="BIFUNCTIONAL CHITINASE/LYSOZYME-RELATED"/>
    <property type="match status" value="1"/>
</dbReference>
<protein>
    <recommendedName>
        <fullName evidence="9">Chitinase</fullName>
    </recommendedName>
</protein>
<keyword evidence="4" id="KW-0732">Signal</keyword>
<name>A0AAD5UJ18_9FUNG</name>
<dbReference type="Gene3D" id="3.40.366.10">
    <property type="entry name" value="Malonyl-Coenzyme A Acyl Carrier Protein, domain 2"/>
    <property type="match status" value="2"/>
</dbReference>
<evidence type="ECO:0000256" key="1">
    <source>
        <dbReference type="ARBA" id="ARBA00022669"/>
    </source>
</evidence>
<dbReference type="InterPro" id="IPR001002">
    <property type="entry name" value="Chitin-bd_1"/>
</dbReference>
<dbReference type="Proteomes" id="UP001210925">
    <property type="component" value="Unassembled WGS sequence"/>
</dbReference>
<keyword evidence="2" id="KW-1015">Disulfide bond</keyword>
<feature type="domain" description="GH18" evidence="6">
    <location>
        <begin position="151"/>
        <end position="453"/>
    </location>
</feature>
<dbReference type="SUPFAM" id="SSF57016">
    <property type="entry name" value="Plant lectins/antimicrobial peptides"/>
    <property type="match status" value="1"/>
</dbReference>
<feature type="disulfide bond" evidence="2">
    <location>
        <begin position="34"/>
        <end position="46"/>
    </location>
</feature>
<dbReference type="EMBL" id="JADGKB010000020">
    <property type="protein sequence ID" value="KAJ3259162.1"/>
    <property type="molecule type" value="Genomic_DNA"/>
</dbReference>
<dbReference type="GO" id="GO:0005975">
    <property type="term" value="P:carbohydrate metabolic process"/>
    <property type="evidence" value="ECO:0007669"/>
    <property type="project" value="InterPro"/>
</dbReference>
<organism evidence="7 8">
    <name type="scientific">Boothiomyces macroporosus</name>
    <dbReference type="NCBI Taxonomy" id="261099"/>
    <lineage>
        <taxon>Eukaryota</taxon>
        <taxon>Fungi</taxon>
        <taxon>Fungi incertae sedis</taxon>
        <taxon>Chytridiomycota</taxon>
        <taxon>Chytridiomycota incertae sedis</taxon>
        <taxon>Chytridiomycetes</taxon>
        <taxon>Rhizophydiales</taxon>
        <taxon>Terramycetaceae</taxon>
        <taxon>Boothiomyces</taxon>
    </lineage>
</organism>
<keyword evidence="1 2" id="KW-0147">Chitin-binding</keyword>
<feature type="disulfide bond" evidence="2">
    <location>
        <begin position="39"/>
        <end position="53"/>
    </location>
</feature>
<dbReference type="InterPro" id="IPR016035">
    <property type="entry name" value="Acyl_Trfase/lysoPLipase"/>
</dbReference>
<dbReference type="PROSITE" id="PS50941">
    <property type="entry name" value="CHIT_BIND_I_2"/>
    <property type="match status" value="1"/>
</dbReference>
<gene>
    <name evidence="7" type="ORF">HK103_002809</name>
</gene>
<keyword evidence="8" id="KW-1185">Reference proteome</keyword>
<feature type="compositionally biased region" description="Basic residues" evidence="3">
    <location>
        <begin position="102"/>
        <end position="126"/>
    </location>
</feature>
<dbReference type="Gene3D" id="3.20.20.80">
    <property type="entry name" value="Glycosidases"/>
    <property type="match status" value="1"/>
</dbReference>
<feature type="chain" id="PRO_5042179454" description="Chitinase" evidence="4">
    <location>
        <begin position="16"/>
        <end position="746"/>
    </location>
</feature>
<dbReference type="SMART" id="SM00827">
    <property type="entry name" value="PKS_AT"/>
    <property type="match status" value="1"/>
</dbReference>
<dbReference type="InterPro" id="IPR001223">
    <property type="entry name" value="Glyco_hydro18_cat"/>
</dbReference>
<dbReference type="SUPFAM" id="SSF52151">
    <property type="entry name" value="FabD/lysophospholipase-like"/>
    <property type="match status" value="1"/>
</dbReference>
<sequence>MKVLALALVASLVAAQFGDPQYGQYGNCGNGLKCWPSFCCSQYGWCGSTPDFCGTGCQPLYGRCDGVPIPKPPTHTTKQTLPKSTTKAAVKKTTHPGPKPTSKPRPKPTSKPGPKPRPKPTSKPRPKPTSSKPAPRSTKPATKTSVKMTTTKIIPHTTSTPTPTFVPPTPGQMFSPYCDILMYPTIDIASIQQTIGLNHFTLAFIGSDAFGNPAWGNQVVLDKSNLYFIDQINAVRAAGGDVTIGFGGANIVELAVITSDPVQLATKYQLVIDLYQAKSIDFDIEGDVVTNAPANDVRSQAIKILKQNNPDLKVSATLPCTPFGLIASGIQVLTSAAKYGAHYDVLNCMAFDFGSYYAPQGMTQMASYAIQAAKAIYSQGQAAGLSNYKAGVTIMIGNDDVQGEVFSLANGAQLLQFAQQNPWLGLVSFWSLNRDNGNFGPLWASSGISQTQYEFSKMFNALNSGSVHLFENVFEPVTTRYQERPTRTTGIAAKVTTILDNLKKLHSSKKADHSTRDAKTKRMGADIYKEYASARQVIDECEEALGLRLKNIMFEGPQNILTSTINAQPGRFGINSAILCHSIALLRVLEQDFGFDIKKFATGSISLVDAIRLVRLRGEAMQKSVNNKATAMRALIVTGDYLDAIEELMPRLTRSLPGEVAEIANINSRTQIVLSGTEKGVEYAASVFHSKGYTGRSLPLPVSAPFHCSLMEPAAEIMGPALDAISFQEPKIEVISNVTAKPVLLN</sequence>
<proteinExistence type="predicted"/>
<comment type="caution">
    <text evidence="2">Lacks conserved residue(s) required for the propagation of feature annotation.</text>
</comment>
<comment type="caution">
    <text evidence="7">The sequence shown here is derived from an EMBL/GenBank/DDBJ whole genome shotgun (WGS) entry which is preliminary data.</text>
</comment>
<dbReference type="PROSITE" id="PS51910">
    <property type="entry name" value="GH18_2"/>
    <property type="match status" value="1"/>
</dbReference>
<dbReference type="Pfam" id="PF00187">
    <property type="entry name" value="Chitin_bind_1"/>
    <property type="match status" value="1"/>
</dbReference>
<dbReference type="InterPro" id="IPR016036">
    <property type="entry name" value="Malonyl_transacylase_ACP-bd"/>
</dbReference>
<evidence type="ECO:0000313" key="8">
    <source>
        <dbReference type="Proteomes" id="UP001210925"/>
    </source>
</evidence>
<evidence type="ECO:0000256" key="3">
    <source>
        <dbReference type="SAM" id="MobiDB-lite"/>
    </source>
</evidence>
<dbReference type="InterPro" id="IPR001227">
    <property type="entry name" value="Ac_transferase_dom_sf"/>
</dbReference>
<evidence type="ECO:0000259" key="6">
    <source>
        <dbReference type="PROSITE" id="PS51910"/>
    </source>
</evidence>
<dbReference type="CDD" id="cd06543">
    <property type="entry name" value="GH18_PF-ChiA-like"/>
    <property type="match status" value="1"/>
</dbReference>
<evidence type="ECO:0000256" key="2">
    <source>
        <dbReference type="PROSITE-ProRule" id="PRU00261"/>
    </source>
</evidence>
<reference evidence="7" key="1">
    <citation type="submission" date="2020-05" db="EMBL/GenBank/DDBJ databases">
        <title>Phylogenomic resolution of chytrid fungi.</title>
        <authorList>
            <person name="Stajich J.E."/>
            <person name="Amses K."/>
            <person name="Simmons R."/>
            <person name="Seto K."/>
            <person name="Myers J."/>
            <person name="Bonds A."/>
            <person name="Quandt C.A."/>
            <person name="Barry K."/>
            <person name="Liu P."/>
            <person name="Grigoriev I."/>
            <person name="Longcore J.E."/>
            <person name="James T.Y."/>
        </authorList>
    </citation>
    <scope>NUCLEOTIDE SEQUENCE</scope>
    <source>
        <strain evidence="7">PLAUS21</strain>
    </source>
</reference>
<feature type="region of interest" description="Disordered" evidence="3">
    <location>
        <begin position="72"/>
        <end position="148"/>
    </location>
</feature>
<feature type="signal peptide" evidence="4">
    <location>
        <begin position="1"/>
        <end position="15"/>
    </location>
</feature>
<evidence type="ECO:0000313" key="7">
    <source>
        <dbReference type="EMBL" id="KAJ3259162.1"/>
    </source>
</evidence>
<evidence type="ECO:0000256" key="4">
    <source>
        <dbReference type="SAM" id="SignalP"/>
    </source>
</evidence>
<dbReference type="SMART" id="SM00270">
    <property type="entry name" value="ChtBD1"/>
    <property type="match status" value="1"/>
</dbReference>
<dbReference type="InterPro" id="IPR052750">
    <property type="entry name" value="GH18_Chitinase"/>
</dbReference>
<dbReference type="InterPro" id="IPR018371">
    <property type="entry name" value="Chitin-binding_1_CS"/>
</dbReference>